<evidence type="ECO:0000256" key="1">
    <source>
        <dbReference type="ARBA" id="ARBA00000900"/>
    </source>
</evidence>
<protein>
    <recommendedName>
        <fullName evidence="9">E3 ubiquitin-protein ligase</fullName>
        <ecNumber evidence="9">2.3.2.27</ecNumber>
    </recommendedName>
</protein>
<gene>
    <name evidence="12" type="ORF">M9Y10_019648</name>
</gene>
<evidence type="ECO:0000256" key="3">
    <source>
        <dbReference type="ARBA" id="ARBA00022723"/>
    </source>
</evidence>
<evidence type="ECO:0000313" key="12">
    <source>
        <dbReference type="EMBL" id="KAK8847071.1"/>
    </source>
</evidence>
<dbReference type="PANTHER" id="PTHR21497:SF24">
    <property type="entry name" value="E3 UBIQUITIN-PROTEIN LIGASE UBR1"/>
    <property type="match status" value="1"/>
</dbReference>
<evidence type="ECO:0000313" key="13">
    <source>
        <dbReference type="Proteomes" id="UP001470230"/>
    </source>
</evidence>
<comment type="similarity">
    <text evidence="7 9">Belongs to the E3 ubiquitin-protein ligase UBR1-like family.</text>
</comment>
<sequence length="1458" mass="167784">MEAEKKEIANLSQKIIDEVKADPNESISIFESCLLGDKKGLITYDEYLNQLQKSLKKCTCQASWSTDQLLVHCLDCEKTKNSCICINCFLKGNHQGHRIILTHSSAASCDCGDPLFWSPSGFCSDHPGPEPHPEQTQLTSETRIKLLSISKAALSLYLEYSKTNISLFEKITDFLSNLVSIGDATRRCVSLALQDSFSFYDLYSSSFDLNKTAMSKLLNFMGSLTNDDVFRNYFSLSFMTDLPKFIAINKSLAKSQDKAELVEKLYDFTFHASAISMVSELIKNDSFDWRAVFNISLNELLNFNEDQLSDDYYKRTNISSSIYRIFNILRSVFSSFDSKSDTVIQIVESFASIINKNEFSLPSIRAFGQNENDPKKVQSCQFHICFSIFHFVSKIASKNIYTDKPLQLIAKFLKGPTFQSIDGAYIYINDFDHSAYNHCVLDEYVEFSQSFPLHLLAFYCLNLKENKSLLDYVSSVTNDVETFIKNWAAIPLRWLAASDLNDIRLFVQNNNEILVAFSSFKFRKNIKIKYIPSFAFLQSLLKATNDVDSFLLMIIANYGFFHLLNGIENFDDGQKRLILFAIFHFVMCLIFDTLCAENNLFTIRRLMFISKMMTGDLSVEQMNSIWYKKILSDDQFREDLQNFASKISTKNGTKFHLTDSSEWHPLLPFLQIHSIIPLIQKFIDGHPDSLINFPALPNDSKRILFSPVLWALEYHILNHKCCKNYQIIHQLVFNALIITSQNSDEYYHDKEVKEVDDNFVLQVADFKDFALKLKDFTFLQFLKVKVSFSNQSDEPKSMIDLIEVFGNIGITVLTRLSVSYKSDKSPEESQELKEQLKKKNHERAKLLKSQIMSNFSKKQKSFQSHEEEDDNDNDKIEEKQNMECSICHLDNEDDCFVYPALVYESPLSSYIKWRFQGAKLVNANDNNNDSGLVNDFTNVPEVFDTFNSVKICLHPIHSKCIQKDKFSCPADRCPRNTAIPVIAGLYDNESELNEHALLQAQKFVKKAYLNDLKFAIYSFASQIEILEMRHRSNPDCLDDLTIQTTLRSIYLCIWHVMRKDSFEILMNEEVQRRVKIEEIDSKIILNQLKEKVSSKSGDDNIDILMIIEYLNKQAKNIENENENEDEENLPDEKELKRIEKVKKMKIHFTPLMKYILSTLLSSERVDLGEFIKGRSILFSANSLLKIEGNDSLSKDTDIVNDLDSDYQMLQFLRCAAIFDHFALNSKITQKAGAADTTEFIDWDAILSFTNLCKHYNINPAFKSKILNQNNKNTNNNNDNNNNTNNSNDNNNNTNNSNNNDNNENENVGVDEMVLPMFSFIDLPKNFLDFIHPPYSAPILEFDQYEFMICLLTGKTILVNIKEKGNSQKYQELLKFLKSQFNGSFSIFLILNGSSASLVKIADIEHDRFVHLRPFYVDKFGDRDIGMMQGSLLYLNESLRDEIIDNMLSGLWTNSINNL</sequence>
<evidence type="ECO:0000256" key="9">
    <source>
        <dbReference type="RuleBase" id="RU366018"/>
    </source>
</evidence>
<evidence type="ECO:0000256" key="7">
    <source>
        <dbReference type="ARBA" id="ARBA00046341"/>
    </source>
</evidence>
<dbReference type="Gene3D" id="2.10.110.30">
    <property type="match status" value="1"/>
</dbReference>
<dbReference type="SMART" id="SM00396">
    <property type="entry name" value="ZnF_UBR1"/>
    <property type="match status" value="1"/>
</dbReference>
<dbReference type="EC" id="2.3.2.27" evidence="9"/>
<keyword evidence="6 9" id="KW-0862">Zinc</keyword>
<evidence type="ECO:0000256" key="10">
    <source>
        <dbReference type="SAM" id="MobiDB-lite"/>
    </source>
</evidence>
<comment type="catalytic activity">
    <reaction evidence="1 9">
        <text>S-ubiquitinyl-[E2 ubiquitin-conjugating enzyme]-L-cysteine + [acceptor protein]-L-lysine = [E2 ubiquitin-conjugating enzyme]-L-cysteine + N(6)-ubiquitinyl-[acceptor protein]-L-lysine.</text>
        <dbReference type="EC" id="2.3.2.27"/>
    </reaction>
</comment>
<feature type="zinc finger region" description="UBR-type" evidence="8">
    <location>
        <begin position="58"/>
        <end position="128"/>
    </location>
</feature>
<keyword evidence="3 9" id="KW-0479">Metal-binding</keyword>
<evidence type="ECO:0000259" key="11">
    <source>
        <dbReference type="PROSITE" id="PS51157"/>
    </source>
</evidence>
<organism evidence="12 13">
    <name type="scientific">Tritrichomonas musculus</name>
    <dbReference type="NCBI Taxonomy" id="1915356"/>
    <lineage>
        <taxon>Eukaryota</taxon>
        <taxon>Metamonada</taxon>
        <taxon>Parabasalia</taxon>
        <taxon>Tritrichomonadida</taxon>
        <taxon>Tritrichomonadidae</taxon>
        <taxon>Tritrichomonas</taxon>
    </lineage>
</organism>
<dbReference type="Pfam" id="PF02207">
    <property type="entry name" value="zf-UBR"/>
    <property type="match status" value="1"/>
</dbReference>
<evidence type="ECO:0000256" key="6">
    <source>
        <dbReference type="ARBA" id="ARBA00022833"/>
    </source>
</evidence>
<dbReference type="InterPro" id="IPR044046">
    <property type="entry name" value="E3_ligase_UBR-like_C"/>
</dbReference>
<dbReference type="PANTHER" id="PTHR21497">
    <property type="entry name" value="UBIQUITIN LIGASE E3 ALPHA-RELATED"/>
    <property type="match status" value="1"/>
</dbReference>
<evidence type="ECO:0000256" key="5">
    <source>
        <dbReference type="ARBA" id="ARBA00022786"/>
    </source>
</evidence>
<reference evidence="12 13" key="1">
    <citation type="submission" date="2024-04" db="EMBL/GenBank/DDBJ databases">
        <title>Tritrichomonas musculus Genome.</title>
        <authorList>
            <person name="Alves-Ferreira E."/>
            <person name="Grigg M."/>
            <person name="Lorenzi H."/>
            <person name="Galac M."/>
        </authorList>
    </citation>
    <scope>NUCLEOTIDE SEQUENCE [LARGE SCALE GENOMIC DNA]</scope>
    <source>
        <strain evidence="12 13">EAF2021</strain>
    </source>
</reference>
<dbReference type="InterPro" id="IPR039164">
    <property type="entry name" value="UBR1-like"/>
</dbReference>
<accession>A0ABR2HHT6</accession>
<dbReference type="CDD" id="cd19670">
    <property type="entry name" value="UBR-box_UBR1_2_3"/>
    <property type="match status" value="1"/>
</dbReference>
<evidence type="ECO:0000256" key="2">
    <source>
        <dbReference type="ARBA" id="ARBA00022679"/>
    </source>
</evidence>
<keyword evidence="5 9" id="KW-0833">Ubl conjugation pathway</keyword>
<comment type="function">
    <text evidence="9">Ubiquitin ligase protein which is a component of the N-end rule pathway. Recognizes and binds to proteins bearing specific N-terminal residues that are destabilizing according to the N-end rule, leading to their ubiquitination and subsequent degradation.</text>
</comment>
<name>A0ABR2HHT6_9EUKA</name>
<feature type="domain" description="UBR-type" evidence="11">
    <location>
        <begin position="58"/>
        <end position="128"/>
    </location>
</feature>
<dbReference type="Pfam" id="PF18995">
    <property type="entry name" value="PRT6_C"/>
    <property type="match status" value="1"/>
</dbReference>
<keyword evidence="4 9" id="KW-0863">Zinc-finger</keyword>
<dbReference type="PROSITE" id="PS51157">
    <property type="entry name" value="ZF_UBR"/>
    <property type="match status" value="1"/>
</dbReference>
<comment type="pathway">
    <text evidence="9">Protein modification; protein ubiquitination.</text>
</comment>
<evidence type="ECO:0000256" key="8">
    <source>
        <dbReference type="PROSITE-ProRule" id="PRU00508"/>
    </source>
</evidence>
<keyword evidence="13" id="KW-1185">Reference proteome</keyword>
<dbReference type="Proteomes" id="UP001470230">
    <property type="component" value="Unassembled WGS sequence"/>
</dbReference>
<feature type="region of interest" description="Disordered" evidence="10">
    <location>
        <begin position="1267"/>
        <end position="1305"/>
    </location>
</feature>
<dbReference type="InterPro" id="IPR003126">
    <property type="entry name" value="Znf_UBR"/>
</dbReference>
<proteinExistence type="inferred from homology"/>
<keyword evidence="2 9" id="KW-0808">Transferase</keyword>
<evidence type="ECO:0000256" key="4">
    <source>
        <dbReference type="ARBA" id="ARBA00022771"/>
    </source>
</evidence>
<dbReference type="EMBL" id="JAPFFF010000028">
    <property type="protein sequence ID" value="KAK8847071.1"/>
    <property type="molecule type" value="Genomic_DNA"/>
</dbReference>
<comment type="caution">
    <text evidence="12">The sequence shown here is derived from an EMBL/GenBank/DDBJ whole genome shotgun (WGS) entry which is preliminary data.</text>
</comment>